<dbReference type="EC" id="2.7.7.49" evidence="1"/>
<dbReference type="GO" id="GO:0003676">
    <property type="term" value="F:nucleic acid binding"/>
    <property type="evidence" value="ECO:0007669"/>
    <property type="project" value="InterPro"/>
</dbReference>
<dbReference type="InterPro" id="IPR000477">
    <property type="entry name" value="RT_dom"/>
</dbReference>
<dbReference type="InterPro" id="IPR043502">
    <property type="entry name" value="DNA/RNA_pol_sf"/>
</dbReference>
<feature type="compositionally biased region" description="Low complexity" evidence="9">
    <location>
        <begin position="50"/>
        <end position="61"/>
    </location>
</feature>
<dbReference type="Gene3D" id="3.10.10.10">
    <property type="entry name" value="HIV Type 1 Reverse Transcriptase, subunit A, domain 1"/>
    <property type="match status" value="1"/>
</dbReference>
<evidence type="ECO:0000259" key="11">
    <source>
        <dbReference type="PROSITE" id="PS50878"/>
    </source>
</evidence>
<keyword evidence="3" id="KW-0548">Nucleotidyltransferase</keyword>
<reference evidence="12 13" key="1">
    <citation type="submission" date="2019-08" db="EMBL/GenBank/DDBJ databases">
        <title>Draft genome sequences of two oriental melons (Cucumis melo L. var makuwa).</title>
        <authorList>
            <person name="Kwon S.-Y."/>
        </authorList>
    </citation>
    <scope>NUCLEOTIDE SEQUENCE [LARGE SCALE GENOMIC DNA]</scope>
    <source>
        <strain evidence="13">cv. SW 3</strain>
        <tissue evidence="12">Leaf</tissue>
    </source>
</reference>
<keyword evidence="7" id="KW-0695">RNA-directed DNA polymerase</keyword>
<comment type="caution">
    <text evidence="12">The sequence shown here is derived from an EMBL/GenBank/DDBJ whole genome shotgun (WGS) entry which is preliminary data.</text>
</comment>
<evidence type="ECO:0000256" key="6">
    <source>
        <dbReference type="ARBA" id="ARBA00022801"/>
    </source>
</evidence>
<keyword evidence="5" id="KW-0255">Endonuclease</keyword>
<dbReference type="Gene3D" id="1.10.340.70">
    <property type="match status" value="1"/>
</dbReference>
<organism evidence="12 13">
    <name type="scientific">Cucumis melo var. makuwa</name>
    <name type="common">Oriental melon</name>
    <dbReference type="NCBI Taxonomy" id="1194695"/>
    <lineage>
        <taxon>Eukaryota</taxon>
        <taxon>Viridiplantae</taxon>
        <taxon>Streptophyta</taxon>
        <taxon>Embryophyta</taxon>
        <taxon>Tracheophyta</taxon>
        <taxon>Spermatophyta</taxon>
        <taxon>Magnoliopsida</taxon>
        <taxon>eudicotyledons</taxon>
        <taxon>Gunneridae</taxon>
        <taxon>Pentapetalae</taxon>
        <taxon>rosids</taxon>
        <taxon>fabids</taxon>
        <taxon>Cucurbitales</taxon>
        <taxon>Cucurbitaceae</taxon>
        <taxon>Benincaseae</taxon>
        <taxon>Cucumis</taxon>
    </lineage>
</organism>
<dbReference type="GO" id="GO:0003964">
    <property type="term" value="F:RNA-directed DNA polymerase activity"/>
    <property type="evidence" value="ECO:0007669"/>
    <property type="project" value="UniProtKB-KW"/>
</dbReference>
<dbReference type="GO" id="GO:0006508">
    <property type="term" value="P:proteolysis"/>
    <property type="evidence" value="ECO:0007669"/>
    <property type="project" value="InterPro"/>
</dbReference>
<sequence length="1126" mass="125845">MIATEATRADKFVRGLRLDIQGLVRAFRPATHADALRLAVDLSLQERANSSKTTGRGSTSGQKRKAEQQPVLVPQRNFRSDGEFRRFQQRPFEAGEAARGKLLCTTCGKHYLGRCLFGTRTCFKCRQEGHTADRCPLRLTGNAQNQRAGAPHQGRVFATNKTEAERAGTVVTGTLPVLGHYALVLFDSGSSHSFISSAFVLHARLEVEPLHHVLSVSTPSGECMLSKEKVKACQIEIAGHVIEVTLLVLDMLDFDVILGMDWLAANHASIDCSRKEVTFNPPSMASFKFKGEGSRSFPQIISAIRASKLLSQGTWGMLASVVDTREVDVSLSSEPVARDYPDVFPEELPGLPPHREVEFAIELELDTVPISRAPYRMATAELKELKVQLQELLDKGFIRPSVSPWGAPVLFVKKKDGSMRLCIDYRELNKVTVKNRYPLARIDDLFDQLQGATVFSKIDLRSGYHQLRIKDGDVPKTAFRSRYGHYEFIVMSFGLTNAPTVFMDLMNRVFREFLDTFVIVFIDDILIYSKTEAEHEEHSRIVLQTLWDNKLYAKFSKCEFWLKQVSFLGHVVSKAGVSMDPAKIEAVTDCTRPSTVSEVRSFLGLAGYYRRFVENFSRIATPLTQLTRKGAPFVWSKACEDSFQNLKQKLVTAPVLTVPDGSGSFVIYSDASKKGLGCVLMQQGKVVAYASRQLESHEQNYPTHDLELAAVVFALKIWRHYLYGEKIQIFTDHKSLKYFFTQKELNMRQRRWLELVKDYDCEILYHPGKANVVADALSRKVSHSAALITRQAPLHQDLERAEIAVSVRAVTMQLAQLTVQPTLRQRIIGAQSNDPYLVEKRGLAEAEQADGFSISSDGGLVFERRLCVPSDSAVKTELLSEAHSSPFSMHPGSTKMYQDLKRVYWWRNMKREVDSLSVDSIEGHNRISGKGFPTTGPRSEAGNVVVHRGLHVTRPLVVACVLSDWNSMSMDPEVTVKYVESLVWTLIMEFGRGGTQLRVSCLNLYYPTGKAYGGTCTLRICASFGSTRLICASFGSTRLICASFGSTRLIYASFESTRLICASLGITRLIGVSFGIMRLICAFYGTTRLLCRVRAQRGADRRGAGRMREGHMDASDFLIASADVFC</sequence>
<protein>
    <recommendedName>
        <fullName evidence="1">RNA-directed DNA polymerase</fullName>
        <ecNumber evidence="1">2.7.7.49</ecNumber>
    </recommendedName>
</protein>
<dbReference type="PROSITE" id="PS50158">
    <property type="entry name" value="ZF_CCHC"/>
    <property type="match status" value="1"/>
</dbReference>
<keyword evidence="8" id="KW-0862">Zinc</keyword>
<evidence type="ECO:0000256" key="8">
    <source>
        <dbReference type="PROSITE-ProRule" id="PRU00047"/>
    </source>
</evidence>
<dbReference type="GO" id="GO:0004190">
    <property type="term" value="F:aspartic-type endopeptidase activity"/>
    <property type="evidence" value="ECO:0007669"/>
    <property type="project" value="InterPro"/>
</dbReference>
<dbReference type="InterPro" id="IPR041588">
    <property type="entry name" value="Integrase_H2C2"/>
</dbReference>
<feature type="domain" description="Reverse transcriptase" evidence="11">
    <location>
        <begin position="393"/>
        <end position="572"/>
    </location>
</feature>
<dbReference type="AlphaFoldDB" id="A0A5A7SPX8"/>
<dbReference type="InterPro" id="IPR021109">
    <property type="entry name" value="Peptidase_aspartic_dom_sf"/>
</dbReference>
<dbReference type="EMBL" id="SSTE01021602">
    <property type="protein sequence ID" value="KAA0032443.1"/>
    <property type="molecule type" value="Genomic_DNA"/>
</dbReference>
<name>A0A5A7SPX8_CUCMM</name>
<proteinExistence type="predicted"/>
<evidence type="ECO:0000256" key="3">
    <source>
        <dbReference type="ARBA" id="ARBA00022695"/>
    </source>
</evidence>
<keyword evidence="6" id="KW-0378">Hydrolase</keyword>
<feature type="region of interest" description="Disordered" evidence="9">
    <location>
        <begin position="48"/>
        <end position="70"/>
    </location>
</feature>
<dbReference type="InterPro" id="IPR043128">
    <property type="entry name" value="Rev_trsase/Diguanyl_cyclase"/>
</dbReference>
<dbReference type="FunFam" id="3.30.70.270:FF:000020">
    <property type="entry name" value="Transposon Tf2-6 polyprotein-like Protein"/>
    <property type="match status" value="1"/>
</dbReference>
<dbReference type="CDD" id="cd01647">
    <property type="entry name" value="RT_LTR"/>
    <property type="match status" value="1"/>
</dbReference>
<dbReference type="Gene3D" id="2.40.70.10">
    <property type="entry name" value="Acid Proteases"/>
    <property type="match status" value="1"/>
</dbReference>
<dbReference type="InterPro" id="IPR001969">
    <property type="entry name" value="Aspartic_peptidase_AS"/>
</dbReference>
<keyword evidence="4" id="KW-0540">Nuclease</keyword>
<keyword evidence="8" id="KW-0863">Zinc-finger</keyword>
<evidence type="ECO:0000256" key="7">
    <source>
        <dbReference type="ARBA" id="ARBA00022918"/>
    </source>
</evidence>
<dbReference type="Pfam" id="PF08284">
    <property type="entry name" value="RVP_2"/>
    <property type="match status" value="1"/>
</dbReference>
<dbReference type="OrthoDB" id="415724at2759"/>
<evidence type="ECO:0000256" key="4">
    <source>
        <dbReference type="ARBA" id="ARBA00022722"/>
    </source>
</evidence>
<accession>A0A5A7SPX8</accession>
<dbReference type="InterPro" id="IPR050951">
    <property type="entry name" value="Retrovirus_Pol_polyprotein"/>
</dbReference>
<evidence type="ECO:0000256" key="2">
    <source>
        <dbReference type="ARBA" id="ARBA00022679"/>
    </source>
</evidence>
<dbReference type="PANTHER" id="PTHR37984:SF5">
    <property type="entry name" value="PROTEIN NYNRIN-LIKE"/>
    <property type="match status" value="1"/>
</dbReference>
<dbReference type="PROSITE" id="PS50878">
    <property type="entry name" value="RT_POL"/>
    <property type="match status" value="1"/>
</dbReference>
<evidence type="ECO:0000313" key="12">
    <source>
        <dbReference type="EMBL" id="KAA0032443.1"/>
    </source>
</evidence>
<dbReference type="FunFam" id="3.10.20.370:FF:000001">
    <property type="entry name" value="Retrovirus-related Pol polyprotein from transposon 17.6-like protein"/>
    <property type="match status" value="1"/>
</dbReference>
<keyword evidence="8" id="KW-0479">Metal-binding</keyword>
<evidence type="ECO:0000259" key="10">
    <source>
        <dbReference type="PROSITE" id="PS50158"/>
    </source>
</evidence>
<dbReference type="InterPro" id="IPR001878">
    <property type="entry name" value="Znf_CCHC"/>
</dbReference>
<dbReference type="Pfam" id="PF17921">
    <property type="entry name" value="Integrase_H2C2"/>
    <property type="match status" value="1"/>
</dbReference>
<dbReference type="SUPFAM" id="SSF56672">
    <property type="entry name" value="DNA/RNA polymerases"/>
    <property type="match status" value="1"/>
</dbReference>
<dbReference type="Pfam" id="PF17917">
    <property type="entry name" value="RT_RNaseH"/>
    <property type="match status" value="1"/>
</dbReference>
<feature type="domain" description="CCHC-type" evidence="10">
    <location>
        <begin position="122"/>
        <end position="136"/>
    </location>
</feature>
<evidence type="ECO:0000256" key="9">
    <source>
        <dbReference type="SAM" id="MobiDB-lite"/>
    </source>
</evidence>
<dbReference type="Gene3D" id="3.30.70.270">
    <property type="match status" value="2"/>
</dbReference>
<dbReference type="InterPro" id="IPR041373">
    <property type="entry name" value="RT_RNaseH"/>
</dbReference>
<evidence type="ECO:0000256" key="5">
    <source>
        <dbReference type="ARBA" id="ARBA00022759"/>
    </source>
</evidence>
<dbReference type="Pfam" id="PF00078">
    <property type="entry name" value="RVT_1"/>
    <property type="match status" value="1"/>
</dbReference>
<dbReference type="GO" id="GO:0008270">
    <property type="term" value="F:zinc ion binding"/>
    <property type="evidence" value="ECO:0007669"/>
    <property type="project" value="UniProtKB-KW"/>
</dbReference>
<dbReference type="SUPFAM" id="SSF50630">
    <property type="entry name" value="Acid proteases"/>
    <property type="match status" value="1"/>
</dbReference>
<dbReference type="Proteomes" id="UP000321393">
    <property type="component" value="Unassembled WGS sequence"/>
</dbReference>
<dbReference type="CDD" id="cd00303">
    <property type="entry name" value="retropepsin_like"/>
    <property type="match status" value="1"/>
</dbReference>
<evidence type="ECO:0000256" key="1">
    <source>
        <dbReference type="ARBA" id="ARBA00012493"/>
    </source>
</evidence>
<evidence type="ECO:0000313" key="13">
    <source>
        <dbReference type="Proteomes" id="UP000321393"/>
    </source>
</evidence>
<dbReference type="GO" id="GO:0004519">
    <property type="term" value="F:endonuclease activity"/>
    <property type="evidence" value="ECO:0007669"/>
    <property type="project" value="UniProtKB-KW"/>
</dbReference>
<dbReference type="PANTHER" id="PTHR37984">
    <property type="entry name" value="PROTEIN CBG26694"/>
    <property type="match status" value="1"/>
</dbReference>
<dbReference type="CDD" id="cd09274">
    <property type="entry name" value="RNase_HI_RT_Ty3"/>
    <property type="match status" value="1"/>
</dbReference>
<dbReference type="PROSITE" id="PS00141">
    <property type="entry name" value="ASP_PROTEASE"/>
    <property type="match status" value="1"/>
</dbReference>
<gene>
    <name evidence="12" type="ORF">E6C27_scaffold999G00020</name>
</gene>
<keyword evidence="2" id="KW-0808">Transferase</keyword>